<dbReference type="GO" id="GO:0016747">
    <property type="term" value="F:acyltransferase activity, transferring groups other than amino-acyl groups"/>
    <property type="evidence" value="ECO:0007669"/>
    <property type="project" value="InterPro"/>
</dbReference>
<evidence type="ECO:0000259" key="1">
    <source>
        <dbReference type="PROSITE" id="PS51186"/>
    </source>
</evidence>
<evidence type="ECO:0000313" key="2">
    <source>
        <dbReference type="EMBL" id="ODA33948.1"/>
    </source>
</evidence>
<dbReference type="PANTHER" id="PTHR43138:SF1">
    <property type="entry name" value="N-ACETYLTRANSFERASE ACA1"/>
    <property type="match status" value="1"/>
</dbReference>
<dbReference type="InterPro" id="IPR000182">
    <property type="entry name" value="GNAT_dom"/>
</dbReference>
<gene>
    <name evidence="2" type="ORF">A8L45_07810</name>
</gene>
<protein>
    <submittedName>
        <fullName evidence="2">Acetyltransferase</fullName>
    </submittedName>
</protein>
<feature type="domain" description="N-acetyltransferase" evidence="1">
    <location>
        <begin position="1"/>
        <end position="160"/>
    </location>
</feature>
<organism evidence="2 3">
    <name type="scientific">Veronia pacifica</name>
    <dbReference type="NCBI Taxonomy" id="1080227"/>
    <lineage>
        <taxon>Bacteria</taxon>
        <taxon>Pseudomonadati</taxon>
        <taxon>Pseudomonadota</taxon>
        <taxon>Gammaproteobacteria</taxon>
        <taxon>Vibrionales</taxon>
        <taxon>Vibrionaceae</taxon>
        <taxon>Veronia</taxon>
    </lineage>
</organism>
<dbReference type="EMBL" id="LYBM01000011">
    <property type="protein sequence ID" value="ODA33948.1"/>
    <property type="molecule type" value="Genomic_DNA"/>
</dbReference>
<keyword evidence="2" id="KW-0808">Transferase</keyword>
<reference evidence="2 3" key="1">
    <citation type="submission" date="2016-05" db="EMBL/GenBank/DDBJ databases">
        <title>Genomic Taxonomy of the Vibrionaceae.</title>
        <authorList>
            <person name="Gomez-Gil B."/>
            <person name="Enciso-Ibarra J."/>
        </authorList>
    </citation>
    <scope>NUCLEOTIDE SEQUENCE [LARGE SCALE GENOMIC DNA]</scope>
    <source>
        <strain evidence="2 3">CAIM 1920</strain>
    </source>
</reference>
<dbReference type="PANTHER" id="PTHR43138">
    <property type="entry name" value="ACETYLTRANSFERASE, GNAT FAMILY"/>
    <property type="match status" value="1"/>
</dbReference>
<dbReference type="OrthoDB" id="9788300at2"/>
<dbReference type="Proteomes" id="UP000094936">
    <property type="component" value="Unassembled WGS sequence"/>
</dbReference>
<dbReference type="RefSeq" id="WP_068900941.1">
    <property type="nucleotide sequence ID" value="NZ_JBHUIF010000013.1"/>
</dbReference>
<evidence type="ECO:0000313" key="3">
    <source>
        <dbReference type="Proteomes" id="UP000094936"/>
    </source>
</evidence>
<name>A0A1C3EL27_9GAMM</name>
<dbReference type="CDD" id="cd04301">
    <property type="entry name" value="NAT_SF"/>
    <property type="match status" value="1"/>
</dbReference>
<keyword evidence="3" id="KW-1185">Reference proteome</keyword>
<sequence>MIRDITKADFEQFWPTFSTVIQAQETYAFEPDMTIDEAFTLWCESSIRAFVYVEDNLVLGTYYIKPNAMGPSRHICNCGYMVSNDARGKGIARLMCEHSQITALTLGFDAMQFNSVVSTNEVAVKLWQKLGFSIIGTIPKAYKHAHLGLVDSYVMYKWLRT</sequence>
<dbReference type="Pfam" id="PF00583">
    <property type="entry name" value="Acetyltransf_1"/>
    <property type="match status" value="1"/>
</dbReference>
<dbReference type="InterPro" id="IPR016181">
    <property type="entry name" value="Acyl_CoA_acyltransferase"/>
</dbReference>
<comment type="caution">
    <text evidence="2">The sequence shown here is derived from an EMBL/GenBank/DDBJ whole genome shotgun (WGS) entry which is preliminary data.</text>
</comment>
<accession>A0A1C3EL27</accession>
<proteinExistence type="predicted"/>
<dbReference type="AlphaFoldDB" id="A0A1C3EL27"/>
<dbReference type="Gene3D" id="3.40.630.30">
    <property type="match status" value="1"/>
</dbReference>
<dbReference type="PROSITE" id="PS51186">
    <property type="entry name" value="GNAT"/>
    <property type="match status" value="1"/>
</dbReference>
<dbReference type="STRING" id="1080227.A8L45_07810"/>
<dbReference type="SUPFAM" id="SSF55729">
    <property type="entry name" value="Acyl-CoA N-acyltransferases (Nat)"/>
    <property type="match status" value="1"/>
</dbReference>
<dbReference type="InterPro" id="IPR052742">
    <property type="entry name" value="Mito_N-acetyltransferase"/>
</dbReference>